<keyword evidence="1" id="KW-1133">Transmembrane helix</keyword>
<keyword evidence="1" id="KW-0472">Membrane</keyword>
<reference evidence="2 3" key="1">
    <citation type="submission" date="2024-09" db="EMBL/GenBank/DDBJ databases">
        <title>Chromosome-scale assembly of Riccia sorocarpa.</title>
        <authorList>
            <person name="Paukszto L."/>
        </authorList>
    </citation>
    <scope>NUCLEOTIDE SEQUENCE [LARGE SCALE GENOMIC DNA]</scope>
    <source>
        <strain evidence="2">LP-2024</strain>
        <tissue evidence="2">Aerial parts of the thallus</tissue>
    </source>
</reference>
<comment type="caution">
    <text evidence="2">The sequence shown here is derived from an EMBL/GenBank/DDBJ whole genome shotgun (WGS) entry which is preliminary data.</text>
</comment>
<name>A0ABD3IFG1_9MARC</name>
<dbReference type="EMBL" id="JBJQOH010000001">
    <property type="protein sequence ID" value="KAL3701279.1"/>
    <property type="molecule type" value="Genomic_DNA"/>
</dbReference>
<organism evidence="2 3">
    <name type="scientific">Riccia sorocarpa</name>
    <dbReference type="NCBI Taxonomy" id="122646"/>
    <lineage>
        <taxon>Eukaryota</taxon>
        <taxon>Viridiplantae</taxon>
        <taxon>Streptophyta</taxon>
        <taxon>Embryophyta</taxon>
        <taxon>Marchantiophyta</taxon>
        <taxon>Marchantiopsida</taxon>
        <taxon>Marchantiidae</taxon>
        <taxon>Marchantiales</taxon>
        <taxon>Ricciaceae</taxon>
        <taxon>Riccia</taxon>
    </lineage>
</organism>
<dbReference type="Proteomes" id="UP001633002">
    <property type="component" value="Unassembled WGS sequence"/>
</dbReference>
<accession>A0ABD3IFG1</accession>
<evidence type="ECO:0000256" key="1">
    <source>
        <dbReference type="SAM" id="Phobius"/>
    </source>
</evidence>
<keyword evidence="1" id="KW-0812">Transmembrane</keyword>
<evidence type="ECO:0000313" key="2">
    <source>
        <dbReference type="EMBL" id="KAL3701279.1"/>
    </source>
</evidence>
<dbReference type="AlphaFoldDB" id="A0ABD3IFG1"/>
<feature type="transmembrane region" description="Helical" evidence="1">
    <location>
        <begin position="264"/>
        <end position="281"/>
    </location>
</feature>
<protein>
    <submittedName>
        <fullName evidence="2">Uncharacterized protein</fullName>
    </submittedName>
</protein>
<gene>
    <name evidence="2" type="ORF">R1sor_019301</name>
</gene>
<sequence>MIFHLLHFVQRMFTVTDEPLCNLGQDHESDPAIYELVHKDYNETPEMKKAFMEFVRSKLHLLPPLVFSKADENDITSLTYKFRVCVIHYHLLIVDGFCFVQACSSGSLQPAYTALEIPIIISLFADDSAVYLPWSQQAFQVMQSLLDTFCNATSKINYEKSQVVPIGDISHLPEWIYQVGYEVMPPRQPIKYLGFWFGADVAPEQVWEAAVHSLNRRVTSWDDKLIMFEGRVILLRHILGAIPINTLSVSWATGKQYLQIRRQLTGLLWGLVLISLGGYWWRQSLRVWRLGDQRYSDKLEQAFYGKVIFRLLLQEQLI</sequence>
<keyword evidence="3" id="KW-1185">Reference proteome</keyword>
<feature type="transmembrane region" description="Helical" evidence="1">
    <location>
        <begin position="233"/>
        <end position="252"/>
    </location>
</feature>
<evidence type="ECO:0000313" key="3">
    <source>
        <dbReference type="Proteomes" id="UP001633002"/>
    </source>
</evidence>
<proteinExistence type="predicted"/>